<protein>
    <recommendedName>
        <fullName evidence="2">DUF8107 domain-containing protein</fullName>
    </recommendedName>
</protein>
<organism evidence="3 4">
    <name type="scientific">Halorubrum halodurans</name>
    <dbReference type="NCBI Taxonomy" id="1383851"/>
    <lineage>
        <taxon>Archaea</taxon>
        <taxon>Methanobacteriati</taxon>
        <taxon>Methanobacteriota</taxon>
        <taxon>Stenosarchaea group</taxon>
        <taxon>Halobacteria</taxon>
        <taxon>Halobacteriales</taxon>
        <taxon>Haloferacaceae</taxon>
        <taxon>Halorubrum</taxon>
    </lineage>
</organism>
<keyword evidence="1" id="KW-1133">Transmembrane helix</keyword>
<keyword evidence="1" id="KW-0812">Transmembrane</keyword>
<sequence>MSEERKGLSDGVEESRGDPRVLLAMNAVLSLWLGWTVVWGLDLLEVLEYGLGTVAGVSLAIFALTYVVVLQ</sequence>
<evidence type="ECO:0000259" key="2">
    <source>
        <dbReference type="Pfam" id="PF26409"/>
    </source>
</evidence>
<dbReference type="RefSeq" id="WP_094534874.1">
    <property type="nucleotide sequence ID" value="NZ_NHPJ01000142.1"/>
</dbReference>
<reference evidence="3 4" key="1">
    <citation type="journal article" date="2014" name="Front. Microbiol.">
        <title>Population and genomic analysis of the genus Halorubrum.</title>
        <authorList>
            <person name="Fullmer M.S."/>
            <person name="Soucy S.M."/>
            <person name="Swithers K.S."/>
            <person name="Makkay A.M."/>
            <person name="Wheeler R."/>
            <person name="Ventosa A."/>
            <person name="Gogarten J.P."/>
            <person name="Papke R.T."/>
        </authorList>
    </citation>
    <scope>NUCLEOTIDE SEQUENCE [LARGE SCALE GENOMIC DNA]</scope>
    <source>
        <strain evidence="3 4">Cb34</strain>
    </source>
</reference>
<feature type="domain" description="DUF8107" evidence="2">
    <location>
        <begin position="3"/>
        <end position="69"/>
    </location>
</feature>
<accession>A0A256IBG8</accession>
<feature type="transmembrane region" description="Helical" evidence="1">
    <location>
        <begin position="21"/>
        <end position="41"/>
    </location>
</feature>
<dbReference type="AlphaFoldDB" id="A0A256IBG8"/>
<dbReference type="OrthoDB" id="214676at2157"/>
<dbReference type="Proteomes" id="UP000216308">
    <property type="component" value="Unassembled WGS sequence"/>
</dbReference>
<dbReference type="InterPro" id="IPR058420">
    <property type="entry name" value="DUF8107"/>
</dbReference>
<proteinExistence type="predicted"/>
<evidence type="ECO:0000313" key="4">
    <source>
        <dbReference type="Proteomes" id="UP000216308"/>
    </source>
</evidence>
<evidence type="ECO:0000313" key="3">
    <source>
        <dbReference type="EMBL" id="OYR53497.1"/>
    </source>
</evidence>
<name>A0A256IBG8_9EURY</name>
<feature type="transmembrane region" description="Helical" evidence="1">
    <location>
        <begin position="47"/>
        <end position="69"/>
    </location>
</feature>
<keyword evidence="1" id="KW-0472">Membrane</keyword>
<dbReference type="EMBL" id="NHPJ01000142">
    <property type="protein sequence ID" value="OYR53497.1"/>
    <property type="molecule type" value="Genomic_DNA"/>
</dbReference>
<comment type="caution">
    <text evidence="3">The sequence shown here is derived from an EMBL/GenBank/DDBJ whole genome shotgun (WGS) entry which is preliminary data.</text>
</comment>
<keyword evidence="4" id="KW-1185">Reference proteome</keyword>
<gene>
    <name evidence="3" type="ORF">DJ70_16310</name>
</gene>
<dbReference type="Pfam" id="PF26409">
    <property type="entry name" value="DUF8107"/>
    <property type="match status" value="1"/>
</dbReference>
<evidence type="ECO:0000256" key="1">
    <source>
        <dbReference type="SAM" id="Phobius"/>
    </source>
</evidence>